<comment type="caution">
    <text evidence="2">The sequence shown here is derived from an EMBL/GenBank/DDBJ whole genome shotgun (WGS) entry which is preliminary data.</text>
</comment>
<protein>
    <submittedName>
        <fullName evidence="2">Phosphotransferase family protein</fullName>
    </submittedName>
</protein>
<dbReference type="Proteomes" id="UP000622890">
    <property type="component" value="Unassembled WGS sequence"/>
</dbReference>
<dbReference type="InterPro" id="IPR052898">
    <property type="entry name" value="ACAD10-like"/>
</dbReference>
<proteinExistence type="predicted"/>
<dbReference type="AlphaFoldDB" id="A0A934W9V7"/>
<dbReference type="InterPro" id="IPR011009">
    <property type="entry name" value="Kinase-like_dom_sf"/>
</dbReference>
<dbReference type="EMBL" id="JAEPBG010000025">
    <property type="protein sequence ID" value="MBK4738733.1"/>
    <property type="molecule type" value="Genomic_DNA"/>
</dbReference>
<sequence length="362" mass="39737">MQTDSLSSLVDLDALAAWMDTQCLEQGQIAQAHLLTGGTQNILLRFCRGSRDFVLRRPSRHPRPNNNDTIRREARILGALAGTGVPHPGLIAACTSEAVLGTAFYLMEPIDGFNATMGLPALHAGDPAMRREMGFAMVDAILALGRVDHVAVGLADFGKAEGYLERQVPRWRSQLETYRDLAGWPGPTDIPGIDVVADWLEVNRPRNFSPGIIHGDFHVSNVMFRYDSPNLAAIIDWELATIGDPLIDLGWMLATWPLPGQPVLENLRIEPDDGFPMIDELIARYAEGSTRDIAAIDWYVVLACYKLGIILEGTHARACAGKAPRETGDQLHALTISLFKRALSWLEKADSKFTAVAHTIPI</sequence>
<evidence type="ECO:0000313" key="2">
    <source>
        <dbReference type="EMBL" id="MBK4738733.1"/>
    </source>
</evidence>
<gene>
    <name evidence="2" type="ORF">JJB74_29325</name>
</gene>
<evidence type="ECO:0000259" key="1">
    <source>
        <dbReference type="Pfam" id="PF01636"/>
    </source>
</evidence>
<dbReference type="SUPFAM" id="SSF56112">
    <property type="entry name" value="Protein kinase-like (PK-like)"/>
    <property type="match status" value="1"/>
</dbReference>
<reference evidence="2" key="1">
    <citation type="submission" date="2021-01" db="EMBL/GenBank/DDBJ databases">
        <title>Genome sequence of strain Noviherbaspirillum sp. DKR-6.</title>
        <authorList>
            <person name="Chaudhary D.K."/>
        </authorList>
    </citation>
    <scope>NUCLEOTIDE SEQUENCE</scope>
    <source>
        <strain evidence="2">DKR-6</strain>
    </source>
</reference>
<feature type="domain" description="Aminoglycoside phosphotransferase" evidence="1">
    <location>
        <begin position="50"/>
        <end position="262"/>
    </location>
</feature>
<dbReference type="Pfam" id="PF01636">
    <property type="entry name" value="APH"/>
    <property type="match status" value="1"/>
</dbReference>
<dbReference type="CDD" id="cd05154">
    <property type="entry name" value="ACAD10_11_N-like"/>
    <property type="match status" value="1"/>
</dbReference>
<dbReference type="Gene3D" id="3.30.200.20">
    <property type="entry name" value="Phosphorylase Kinase, domain 1"/>
    <property type="match status" value="1"/>
</dbReference>
<keyword evidence="3" id="KW-1185">Reference proteome</keyword>
<dbReference type="InterPro" id="IPR041726">
    <property type="entry name" value="ACAD10_11_N"/>
</dbReference>
<evidence type="ECO:0000313" key="3">
    <source>
        <dbReference type="Proteomes" id="UP000622890"/>
    </source>
</evidence>
<dbReference type="InterPro" id="IPR002575">
    <property type="entry name" value="Aminoglycoside_PTrfase"/>
</dbReference>
<dbReference type="PANTHER" id="PTHR47829:SF1">
    <property type="entry name" value="HAD FAMILY PHOSPHATASE"/>
    <property type="match status" value="1"/>
</dbReference>
<dbReference type="Gene3D" id="3.90.1200.10">
    <property type="match status" value="1"/>
</dbReference>
<name>A0A934W9V7_9BURK</name>
<accession>A0A934W9V7</accession>
<dbReference type="PANTHER" id="PTHR47829">
    <property type="entry name" value="HYDROLASE, PUTATIVE (AFU_ORTHOLOGUE AFUA_1G12880)-RELATED"/>
    <property type="match status" value="1"/>
</dbReference>
<organism evidence="2 3">
    <name type="scientific">Noviherbaspirillum pedocola</name>
    <dbReference type="NCBI Taxonomy" id="2801341"/>
    <lineage>
        <taxon>Bacteria</taxon>
        <taxon>Pseudomonadati</taxon>
        <taxon>Pseudomonadota</taxon>
        <taxon>Betaproteobacteria</taxon>
        <taxon>Burkholderiales</taxon>
        <taxon>Oxalobacteraceae</taxon>
        <taxon>Noviherbaspirillum</taxon>
    </lineage>
</organism>